<gene>
    <name evidence="9" type="ORF">GCM10007315_33790</name>
</gene>
<dbReference type="Proteomes" id="UP000638981">
    <property type="component" value="Unassembled WGS sequence"/>
</dbReference>
<feature type="transmembrane region" description="Helical" evidence="8">
    <location>
        <begin position="131"/>
        <end position="157"/>
    </location>
</feature>
<reference evidence="9" key="2">
    <citation type="submission" date="2020-09" db="EMBL/GenBank/DDBJ databases">
        <authorList>
            <person name="Sun Q."/>
            <person name="Kim S."/>
        </authorList>
    </citation>
    <scope>NUCLEOTIDE SEQUENCE</scope>
    <source>
        <strain evidence="9">KCTC 23310</strain>
    </source>
</reference>
<feature type="transmembrane region" description="Helical" evidence="8">
    <location>
        <begin position="41"/>
        <end position="64"/>
    </location>
</feature>
<dbReference type="GO" id="GO:0005886">
    <property type="term" value="C:plasma membrane"/>
    <property type="evidence" value="ECO:0007669"/>
    <property type="project" value="UniProtKB-SubCell"/>
</dbReference>
<evidence type="ECO:0000313" key="9">
    <source>
        <dbReference type="EMBL" id="GHC66241.1"/>
    </source>
</evidence>
<feature type="transmembrane region" description="Helical" evidence="8">
    <location>
        <begin position="71"/>
        <end position="92"/>
    </location>
</feature>
<keyword evidence="3" id="KW-0813">Transport</keyword>
<feature type="transmembrane region" description="Helical" evidence="8">
    <location>
        <begin position="187"/>
        <end position="203"/>
    </location>
</feature>
<dbReference type="Pfam" id="PF03591">
    <property type="entry name" value="AzlC"/>
    <property type="match status" value="1"/>
</dbReference>
<dbReference type="InterPro" id="IPR011606">
    <property type="entry name" value="Brnchd-chn_aa_trnsp_permease"/>
</dbReference>
<feature type="transmembrane region" description="Helical" evidence="8">
    <location>
        <begin position="209"/>
        <end position="226"/>
    </location>
</feature>
<evidence type="ECO:0000256" key="1">
    <source>
        <dbReference type="ARBA" id="ARBA00004651"/>
    </source>
</evidence>
<feature type="transmembrane region" description="Helical" evidence="8">
    <location>
        <begin position="16"/>
        <end position="35"/>
    </location>
</feature>
<evidence type="ECO:0000313" key="10">
    <source>
        <dbReference type="Proteomes" id="UP000638981"/>
    </source>
</evidence>
<keyword evidence="6 8" id="KW-1133">Transmembrane helix</keyword>
<reference evidence="9" key="1">
    <citation type="journal article" date="2014" name="Int. J. Syst. Evol. Microbiol.">
        <title>Complete genome sequence of Corynebacterium casei LMG S-19264T (=DSM 44701T), isolated from a smear-ripened cheese.</title>
        <authorList>
            <consortium name="US DOE Joint Genome Institute (JGI-PGF)"/>
            <person name="Walter F."/>
            <person name="Albersmeier A."/>
            <person name="Kalinowski J."/>
            <person name="Ruckert C."/>
        </authorList>
    </citation>
    <scope>NUCLEOTIDE SEQUENCE</scope>
    <source>
        <strain evidence="9">KCTC 23310</strain>
    </source>
</reference>
<evidence type="ECO:0000256" key="8">
    <source>
        <dbReference type="SAM" id="Phobius"/>
    </source>
</evidence>
<sequence>MVPFGRAGFQRGMRDALGLGLGIFIYGVGFGLVAAQAAIGWGWALGISGAVYSGSAQLASVNLIQTGHVTLSTLAATILVINARYVLFGAALQPWLGPAGMGRAVGSLLLLGDGNWILTMKAIAEGEQDRAYLLGTGVPMFAGWMGGTLVGAVAGGILPDPHALGVDLMLPAFAAAMMTAMAKTRAAFLPIGVGAGAAILLGPWVGNGWAVIAAGLAGGLAAALRVKT</sequence>
<dbReference type="PANTHER" id="PTHR34979">
    <property type="entry name" value="INNER MEMBRANE PROTEIN YGAZ"/>
    <property type="match status" value="1"/>
</dbReference>
<dbReference type="PANTHER" id="PTHR34979:SF1">
    <property type="entry name" value="INNER MEMBRANE PROTEIN YGAZ"/>
    <property type="match status" value="1"/>
</dbReference>
<organism evidence="9 10">
    <name type="scientific">Neogemmobacter tilapiae</name>
    <dbReference type="NCBI Taxonomy" id="875041"/>
    <lineage>
        <taxon>Bacteria</taxon>
        <taxon>Pseudomonadati</taxon>
        <taxon>Pseudomonadota</taxon>
        <taxon>Alphaproteobacteria</taxon>
        <taxon>Rhodobacterales</taxon>
        <taxon>Paracoccaceae</taxon>
        <taxon>Neogemmobacter</taxon>
    </lineage>
</organism>
<comment type="similarity">
    <text evidence="2">Belongs to the AzlC family.</text>
</comment>
<evidence type="ECO:0000256" key="5">
    <source>
        <dbReference type="ARBA" id="ARBA00022692"/>
    </source>
</evidence>
<feature type="transmembrane region" description="Helical" evidence="8">
    <location>
        <begin position="104"/>
        <end position="124"/>
    </location>
</feature>
<dbReference type="AlphaFoldDB" id="A0A918WNQ7"/>
<keyword evidence="10" id="KW-1185">Reference proteome</keyword>
<evidence type="ECO:0000256" key="2">
    <source>
        <dbReference type="ARBA" id="ARBA00010735"/>
    </source>
</evidence>
<evidence type="ECO:0000256" key="3">
    <source>
        <dbReference type="ARBA" id="ARBA00022448"/>
    </source>
</evidence>
<keyword evidence="7 8" id="KW-0472">Membrane</keyword>
<accession>A0A918WNQ7</accession>
<protein>
    <submittedName>
        <fullName evidence="9">Branched-chain amino acid ABC transporter permease</fullName>
    </submittedName>
</protein>
<evidence type="ECO:0000256" key="6">
    <source>
        <dbReference type="ARBA" id="ARBA00022989"/>
    </source>
</evidence>
<keyword evidence="4" id="KW-1003">Cell membrane</keyword>
<comment type="caution">
    <text evidence="9">The sequence shown here is derived from an EMBL/GenBank/DDBJ whole genome shotgun (WGS) entry which is preliminary data.</text>
</comment>
<feature type="transmembrane region" description="Helical" evidence="8">
    <location>
        <begin position="163"/>
        <end position="180"/>
    </location>
</feature>
<dbReference type="EMBL" id="BMYJ01000013">
    <property type="protein sequence ID" value="GHC66241.1"/>
    <property type="molecule type" value="Genomic_DNA"/>
</dbReference>
<dbReference type="GO" id="GO:1903785">
    <property type="term" value="P:L-valine transmembrane transport"/>
    <property type="evidence" value="ECO:0007669"/>
    <property type="project" value="TreeGrafter"/>
</dbReference>
<comment type="subcellular location">
    <subcellularLocation>
        <location evidence="1">Cell membrane</location>
        <topology evidence="1">Multi-pass membrane protein</topology>
    </subcellularLocation>
</comment>
<proteinExistence type="inferred from homology"/>
<evidence type="ECO:0000256" key="7">
    <source>
        <dbReference type="ARBA" id="ARBA00023136"/>
    </source>
</evidence>
<evidence type="ECO:0000256" key="4">
    <source>
        <dbReference type="ARBA" id="ARBA00022475"/>
    </source>
</evidence>
<name>A0A918WNQ7_9RHOB</name>
<keyword evidence="5 8" id="KW-0812">Transmembrane</keyword>